<dbReference type="NCBIfam" id="TIGR02867">
    <property type="entry name" value="spore_II_P"/>
    <property type="match status" value="1"/>
</dbReference>
<name>A0A516KJJ3_9BACI</name>
<dbReference type="EMBL" id="CP041666">
    <property type="protein sequence ID" value="QDP41570.1"/>
    <property type="molecule type" value="Genomic_DNA"/>
</dbReference>
<gene>
    <name evidence="2" type="ORF">FN924_16165</name>
</gene>
<accession>A0A516KJJ3</accession>
<keyword evidence="1" id="KW-0472">Membrane</keyword>
<protein>
    <submittedName>
        <fullName evidence="2">Stage II sporulation protein P</fullName>
    </submittedName>
</protein>
<dbReference type="OrthoDB" id="1633470at2"/>
<dbReference type="AlphaFoldDB" id="A0A516KJJ3"/>
<keyword evidence="3" id="KW-1185">Reference proteome</keyword>
<feature type="transmembrane region" description="Helical" evidence="1">
    <location>
        <begin position="47"/>
        <end position="68"/>
    </location>
</feature>
<dbReference type="InterPro" id="IPR010897">
    <property type="entry name" value="Spore_II_P"/>
</dbReference>
<organism evidence="2 3">
    <name type="scientific">Radiobacillus deserti</name>
    <dbReference type="NCBI Taxonomy" id="2594883"/>
    <lineage>
        <taxon>Bacteria</taxon>
        <taxon>Bacillati</taxon>
        <taxon>Bacillota</taxon>
        <taxon>Bacilli</taxon>
        <taxon>Bacillales</taxon>
        <taxon>Bacillaceae</taxon>
        <taxon>Radiobacillus</taxon>
    </lineage>
</organism>
<evidence type="ECO:0000313" key="3">
    <source>
        <dbReference type="Proteomes" id="UP000315215"/>
    </source>
</evidence>
<keyword evidence="1" id="KW-1133">Transmembrane helix</keyword>
<sequence length="302" mass="34484">MSNDKDLFDLIKDTYPQHPSHDFISSTEYKLKQKARSMKRRRMVKKLTLFSGGFFLCTVAVSWLFIFGGKELVTEVLNALGEESLSTSFDNKEPLIYIYHSHNTESFLPELNVENPSKAQHDKKNITLVGQRLKQALKDKNIKSIHNTTDVNKLLDERGWSFYRSYEISREKLKDDLDKNKSIKMVLDIHRDVTKKDVTTIKLEGVSYAKVLFVVSGSTSNFEENKDFATKLHNKLQEKYPGISRGVIEKQGKSQSTYNQDLLDNSVILIIGGVENTLKEENRTADVLAEIIKEVLDSNGNS</sequence>
<dbReference type="KEGG" id="aqt:FN924_16165"/>
<evidence type="ECO:0000313" key="2">
    <source>
        <dbReference type="EMBL" id="QDP41570.1"/>
    </source>
</evidence>
<dbReference type="Proteomes" id="UP000315215">
    <property type="component" value="Chromosome"/>
</dbReference>
<dbReference type="RefSeq" id="WP_143896246.1">
    <property type="nucleotide sequence ID" value="NZ_CP041666.1"/>
</dbReference>
<evidence type="ECO:0000256" key="1">
    <source>
        <dbReference type="SAM" id="Phobius"/>
    </source>
</evidence>
<proteinExistence type="predicted"/>
<keyword evidence="1" id="KW-0812">Transmembrane</keyword>
<dbReference type="Pfam" id="PF07454">
    <property type="entry name" value="SpoIIP"/>
    <property type="match status" value="1"/>
</dbReference>
<reference evidence="2 3" key="1">
    <citation type="submission" date="2019-07" db="EMBL/GenBank/DDBJ databases">
        <authorList>
            <person name="Li J."/>
        </authorList>
    </citation>
    <scope>NUCLEOTIDE SEQUENCE [LARGE SCALE GENOMIC DNA]</scope>
    <source>
        <strain evidence="2 3">TKL69</strain>
    </source>
</reference>